<evidence type="ECO:0000313" key="2">
    <source>
        <dbReference type="Proteomes" id="UP000774689"/>
    </source>
</evidence>
<dbReference type="InterPro" id="IPR025048">
    <property type="entry name" value="DUF3987"/>
</dbReference>
<comment type="caution">
    <text evidence="1">The sequence shown here is derived from an EMBL/GenBank/DDBJ whole genome shotgun (WGS) entry which is preliminary data.</text>
</comment>
<dbReference type="AlphaFoldDB" id="A0AAP7KJC0"/>
<reference evidence="1" key="1">
    <citation type="journal article" date="2020" name="Int. J. Syst. Evol. Microbiol.">
        <title>Reclassification of Francisella noatunensis subsp. orientalis Ottem et al. 2009 as Francisella orientalis sp. nov., Francisella noatunensis subsp. chilensis subsp. nov. and emended description of Francisella noatunensis.</title>
        <authorList>
            <person name="Ramirez-Paredes J.G."/>
            <person name="Larsson P."/>
            <person name="Thompson K.D."/>
            <person name="Penman D.J."/>
            <person name="Busse H.J."/>
            <person name="Ohrman C."/>
            <person name="Sjodin A."/>
            <person name="Soto E."/>
            <person name="Richards R.H."/>
            <person name="Adams A."/>
            <person name="Colquhoun D.J."/>
        </authorList>
    </citation>
    <scope>NUCLEOTIDE SEQUENCE</scope>
    <source>
        <strain evidence="1">LADL-07285A</strain>
    </source>
</reference>
<dbReference type="GeneID" id="73496228"/>
<protein>
    <submittedName>
        <fullName evidence="1">DUF3987 domain-containing protein</fullName>
    </submittedName>
</protein>
<sequence length="161" mass="18350">MDIDELMDWLNSITRADKTDDHGLYVSGYNGHSYKSKTVSRETQKVDSITLSIIGGVQTNRLLEFTKKYSSSGLLARFQLIPIAEKSSRVYKEEALNSAVEARYINLINNLKNIPERFNIIDNEVVKSDLLFINIQAKSRAYILNGLMRSKKIYKEAITVI</sequence>
<name>A0AAP7KJC0_9GAMM</name>
<evidence type="ECO:0000313" key="1">
    <source>
        <dbReference type="EMBL" id="NIY56558.1"/>
    </source>
</evidence>
<dbReference type="Proteomes" id="UP000774689">
    <property type="component" value="Unassembled WGS sequence"/>
</dbReference>
<gene>
    <name evidence="1" type="ORF">CHQ83_04285</name>
</gene>
<dbReference type="RefSeq" id="WP_030005744.1">
    <property type="nucleotide sequence ID" value="NZ_CP011923.2"/>
</dbReference>
<dbReference type="Pfam" id="PF13148">
    <property type="entry name" value="DUF3987"/>
    <property type="match status" value="1"/>
</dbReference>
<dbReference type="EMBL" id="QPQM01000011">
    <property type="protein sequence ID" value="NIY56558.1"/>
    <property type="molecule type" value="Genomic_DNA"/>
</dbReference>
<proteinExistence type="predicted"/>
<organism evidence="1 2">
    <name type="scientific">Francisella orientalis</name>
    <dbReference type="NCBI Taxonomy" id="299583"/>
    <lineage>
        <taxon>Bacteria</taxon>
        <taxon>Pseudomonadati</taxon>
        <taxon>Pseudomonadota</taxon>
        <taxon>Gammaproteobacteria</taxon>
        <taxon>Thiotrichales</taxon>
        <taxon>Francisellaceae</taxon>
        <taxon>Francisella</taxon>
    </lineage>
</organism>
<accession>A0AAP7KJC0</accession>